<feature type="transmembrane region" description="Helical" evidence="1">
    <location>
        <begin position="7"/>
        <end position="25"/>
    </location>
</feature>
<keyword evidence="1" id="KW-0472">Membrane</keyword>
<dbReference type="RefSeq" id="WP_035381779.1">
    <property type="nucleotide sequence ID" value="NZ_AZQP01000085.1"/>
</dbReference>
<evidence type="ECO:0000256" key="1">
    <source>
        <dbReference type="SAM" id="Phobius"/>
    </source>
</evidence>
<proteinExistence type="predicted"/>
<protein>
    <submittedName>
        <fullName evidence="2">Uncharacterized protein</fullName>
    </submittedName>
</protein>
<gene>
    <name evidence="2" type="ORF">Q428_14390</name>
</gene>
<feature type="transmembrane region" description="Helical" evidence="1">
    <location>
        <begin position="45"/>
        <end position="63"/>
    </location>
</feature>
<name>A0A017RRG4_9CLOT</name>
<feature type="transmembrane region" description="Helical" evidence="1">
    <location>
        <begin position="70"/>
        <end position="90"/>
    </location>
</feature>
<evidence type="ECO:0000313" key="2">
    <source>
        <dbReference type="EMBL" id="EYE87242.1"/>
    </source>
</evidence>
<organism evidence="2 3">
    <name type="scientific">Fervidicella metallireducens AeB</name>
    <dbReference type="NCBI Taxonomy" id="1403537"/>
    <lineage>
        <taxon>Bacteria</taxon>
        <taxon>Bacillati</taxon>
        <taxon>Bacillota</taxon>
        <taxon>Clostridia</taxon>
        <taxon>Eubacteriales</taxon>
        <taxon>Clostridiaceae</taxon>
        <taxon>Fervidicella</taxon>
    </lineage>
</organism>
<dbReference type="OrthoDB" id="2074929at2"/>
<keyword evidence="3" id="KW-1185">Reference proteome</keyword>
<keyword evidence="1" id="KW-0812">Transmembrane</keyword>
<sequence>MKRPLGISVIGYFYIFGAIVLFLTLGTHQDIGFNERFGIPFLPELVVRISVALFSLIMAYGYLKLRKWGYWTMILYSIIFLFISIKQVTLYQNQPFIGNIIFSLLVIIYTLIKRHNFIITV</sequence>
<feature type="transmembrane region" description="Helical" evidence="1">
    <location>
        <begin position="96"/>
        <end position="112"/>
    </location>
</feature>
<dbReference type="EMBL" id="AZQP01000085">
    <property type="protein sequence ID" value="EYE87242.1"/>
    <property type="molecule type" value="Genomic_DNA"/>
</dbReference>
<keyword evidence="1" id="KW-1133">Transmembrane helix</keyword>
<accession>A0A017RRG4</accession>
<dbReference type="AlphaFoldDB" id="A0A017RRG4"/>
<reference evidence="2 3" key="1">
    <citation type="journal article" date="2014" name="Genome Announc.">
        <title>Draft Genome Sequence of Fervidicella metallireducens Strain AeBT, an Iron-Reducing Thermoanaerobe from the Great Artesian Basin.</title>
        <authorList>
            <person name="Patel B.K."/>
        </authorList>
    </citation>
    <scope>NUCLEOTIDE SEQUENCE [LARGE SCALE GENOMIC DNA]</scope>
    <source>
        <strain evidence="2 3">AeB</strain>
    </source>
</reference>
<dbReference type="STRING" id="1403537.Q428_14390"/>
<dbReference type="Proteomes" id="UP000019681">
    <property type="component" value="Unassembled WGS sequence"/>
</dbReference>
<evidence type="ECO:0000313" key="3">
    <source>
        <dbReference type="Proteomes" id="UP000019681"/>
    </source>
</evidence>
<comment type="caution">
    <text evidence="2">The sequence shown here is derived from an EMBL/GenBank/DDBJ whole genome shotgun (WGS) entry which is preliminary data.</text>
</comment>